<dbReference type="GO" id="GO:0016042">
    <property type="term" value="P:lipid catabolic process"/>
    <property type="evidence" value="ECO:0007669"/>
    <property type="project" value="UniProtKB-UniRule"/>
</dbReference>
<evidence type="ECO:0000256" key="1">
    <source>
        <dbReference type="ARBA" id="ARBA00022801"/>
    </source>
</evidence>
<sequence>MTPATPRIGIALAGGGPLGAVYEIGALAALEESIEGLDLNDAAIYVGISAGGLIAAGLANGITPHEMCRMFVESDATESKQELFKPEILLKPAWNEFSIRAVALPVLLADSLLHYFRHRGRASLANSLDRLKMTLPAGILSGEGIHEFLQKVFSAGNRTNDFRKLKRRLVIVATDLDSGEPARFGRSGLDHVPISKAAQASAAVPGLFPPVEIDGKYFVDGALRKTLHASIALEEEVDLLFCVNPLVPYNARTEHAPGKIAQGGLLSVLSQSLRAVIHSRVEIGMANYGVTYPDTDIVLLEPSQEDAEMFFTNLFSYNNRRRMCENAYQNTRMLLWQRRHELNAKLAHHGLRLKLSVLRDPTLTLVKTPARDKEDRFGLASLTDTLNSLERHLKITAG</sequence>
<feature type="short sequence motif" description="GXSXG" evidence="4">
    <location>
        <begin position="47"/>
        <end position="51"/>
    </location>
</feature>
<keyword evidence="3 4" id="KW-0443">Lipid metabolism</keyword>
<dbReference type="SUPFAM" id="SSF52151">
    <property type="entry name" value="FabD/lysophospholipase-like"/>
    <property type="match status" value="1"/>
</dbReference>
<dbReference type="Pfam" id="PF01734">
    <property type="entry name" value="Patatin"/>
    <property type="match status" value="1"/>
</dbReference>
<dbReference type="InterPro" id="IPR002641">
    <property type="entry name" value="PNPLA_dom"/>
</dbReference>
<feature type="active site" description="Nucleophile" evidence="4">
    <location>
        <position position="49"/>
    </location>
</feature>
<evidence type="ECO:0000313" key="6">
    <source>
        <dbReference type="EMBL" id="KIF83830.1"/>
    </source>
</evidence>
<dbReference type="Proteomes" id="UP000031572">
    <property type="component" value="Unassembled WGS sequence"/>
</dbReference>
<evidence type="ECO:0000259" key="5">
    <source>
        <dbReference type="PROSITE" id="PS51635"/>
    </source>
</evidence>
<accession>A0A0C2BRE8</accession>
<dbReference type="GO" id="GO:0016787">
    <property type="term" value="F:hydrolase activity"/>
    <property type="evidence" value="ECO:0007669"/>
    <property type="project" value="UniProtKB-UniRule"/>
</dbReference>
<dbReference type="STRING" id="709839.TSA66_18120"/>
<dbReference type="AlphaFoldDB" id="A0A0C2BRE8"/>
<evidence type="ECO:0000313" key="7">
    <source>
        <dbReference type="Proteomes" id="UP000031572"/>
    </source>
</evidence>
<evidence type="ECO:0000256" key="2">
    <source>
        <dbReference type="ARBA" id="ARBA00022963"/>
    </source>
</evidence>
<feature type="domain" description="PNPLA" evidence="5">
    <location>
        <begin position="11"/>
        <end position="233"/>
    </location>
</feature>
<evidence type="ECO:0000256" key="3">
    <source>
        <dbReference type="ARBA" id="ARBA00023098"/>
    </source>
</evidence>
<keyword evidence="2 4" id="KW-0442">Lipid degradation</keyword>
<dbReference type="PANTHER" id="PTHR14226">
    <property type="entry name" value="NEUROPATHY TARGET ESTERASE/SWISS CHEESE D.MELANOGASTER"/>
    <property type="match status" value="1"/>
</dbReference>
<dbReference type="PANTHER" id="PTHR14226:SF57">
    <property type="entry name" value="BLR7027 PROTEIN"/>
    <property type="match status" value="1"/>
</dbReference>
<organism evidence="6 7">
    <name type="scientific">Noviherbaspirillum autotrophicum</name>
    <dbReference type="NCBI Taxonomy" id="709839"/>
    <lineage>
        <taxon>Bacteria</taxon>
        <taxon>Pseudomonadati</taxon>
        <taxon>Pseudomonadota</taxon>
        <taxon>Betaproteobacteria</taxon>
        <taxon>Burkholderiales</taxon>
        <taxon>Oxalobacteraceae</taxon>
        <taxon>Noviherbaspirillum</taxon>
    </lineage>
</organism>
<keyword evidence="1 4" id="KW-0378">Hydrolase</keyword>
<proteinExistence type="predicted"/>
<dbReference type="Gene3D" id="3.40.1090.10">
    <property type="entry name" value="Cytosolic phospholipase A2 catalytic domain"/>
    <property type="match status" value="2"/>
</dbReference>
<dbReference type="EMBL" id="JWJG01000028">
    <property type="protein sequence ID" value="KIF83830.1"/>
    <property type="molecule type" value="Genomic_DNA"/>
</dbReference>
<feature type="active site" description="Proton acceptor" evidence="4">
    <location>
        <position position="220"/>
    </location>
</feature>
<keyword evidence="7" id="KW-1185">Reference proteome</keyword>
<dbReference type="InterPro" id="IPR016035">
    <property type="entry name" value="Acyl_Trfase/lysoPLipase"/>
</dbReference>
<comment type="caution">
    <text evidence="4">Lacks conserved residue(s) required for the propagation of feature annotation.</text>
</comment>
<feature type="short sequence motif" description="DGA/G" evidence="4">
    <location>
        <begin position="220"/>
        <end position="222"/>
    </location>
</feature>
<evidence type="ECO:0000256" key="4">
    <source>
        <dbReference type="PROSITE-ProRule" id="PRU01161"/>
    </source>
</evidence>
<dbReference type="InterPro" id="IPR050301">
    <property type="entry name" value="NTE"/>
</dbReference>
<dbReference type="PROSITE" id="PS51635">
    <property type="entry name" value="PNPLA"/>
    <property type="match status" value="1"/>
</dbReference>
<gene>
    <name evidence="6" type="ORF">TSA66_18120</name>
</gene>
<comment type="caution">
    <text evidence="6">The sequence shown here is derived from an EMBL/GenBank/DDBJ whole genome shotgun (WGS) entry which is preliminary data.</text>
</comment>
<reference evidence="6 7" key="1">
    <citation type="submission" date="2014-12" db="EMBL/GenBank/DDBJ databases">
        <title>Denitrispirillum autotrophicum gen. nov., sp. nov., Denitrifying, Facultatively Autotrophic Bacteria Isolated from Rice Paddy Soil.</title>
        <authorList>
            <person name="Ishii S."/>
            <person name="Ashida N."/>
            <person name="Ohno H."/>
            <person name="Otsuka S."/>
            <person name="Yokota A."/>
            <person name="Senoo K."/>
        </authorList>
    </citation>
    <scope>NUCLEOTIDE SEQUENCE [LARGE SCALE GENOMIC DNA]</scope>
    <source>
        <strain evidence="6 7">TSA66</strain>
    </source>
</reference>
<protein>
    <submittedName>
        <fullName evidence="6">Patatin</fullName>
    </submittedName>
</protein>
<name>A0A0C2BRE8_9BURK</name>